<dbReference type="InterPro" id="IPR014710">
    <property type="entry name" value="RmlC-like_jellyroll"/>
</dbReference>
<dbReference type="InterPro" id="IPR000595">
    <property type="entry name" value="cNMP-bd_dom"/>
</dbReference>
<keyword evidence="3" id="KW-1185">Reference proteome</keyword>
<dbReference type="AlphaFoldDB" id="A0A4Q7LGY0"/>
<dbReference type="Gene3D" id="2.60.120.10">
    <property type="entry name" value="Jelly Rolls"/>
    <property type="match status" value="1"/>
</dbReference>
<organism evidence="2 3">
    <name type="scientific">Sphaerotilus mobilis</name>
    <dbReference type="NCBI Taxonomy" id="47994"/>
    <lineage>
        <taxon>Bacteria</taxon>
        <taxon>Pseudomonadati</taxon>
        <taxon>Pseudomonadota</taxon>
        <taxon>Betaproteobacteria</taxon>
        <taxon>Burkholderiales</taxon>
        <taxon>Sphaerotilaceae</taxon>
        <taxon>Sphaerotilus</taxon>
    </lineage>
</organism>
<dbReference type="CDD" id="cd00038">
    <property type="entry name" value="CAP_ED"/>
    <property type="match status" value="1"/>
</dbReference>
<dbReference type="SUPFAM" id="SSF51206">
    <property type="entry name" value="cAMP-binding domain-like"/>
    <property type="match status" value="1"/>
</dbReference>
<protein>
    <submittedName>
        <fullName evidence="2">Cyclic nucleotide-binding protein</fullName>
    </submittedName>
</protein>
<dbReference type="InterPro" id="IPR018490">
    <property type="entry name" value="cNMP-bd_dom_sf"/>
</dbReference>
<dbReference type="PROSITE" id="PS50042">
    <property type="entry name" value="CNMP_BINDING_3"/>
    <property type="match status" value="1"/>
</dbReference>
<dbReference type="PANTHER" id="PTHR24567">
    <property type="entry name" value="CRP FAMILY TRANSCRIPTIONAL REGULATORY PROTEIN"/>
    <property type="match status" value="1"/>
</dbReference>
<dbReference type="EMBL" id="SGWV01000010">
    <property type="protein sequence ID" value="RZS53352.1"/>
    <property type="molecule type" value="Genomic_DNA"/>
</dbReference>
<dbReference type="RefSeq" id="WP_130482795.1">
    <property type="nucleotide sequence ID" value="NZ_SGWV01000010.1"/>
</dbReference>
<sequence length="155" mass="16986">MDLEDLIQVVRSLKTDDAFRVRLDGFQWRTLGSYLAAYEMRAGDMLIRQGDADRTAYFIAAGSLQVFRSGPNAGQARIALLRPGALVGETGLFSDQPHSANIEAMTPTQVWAMHLPRFEELSARAPGIAIEFLRAAGAVMVARLRANMVHQIAVA</sequence>
<evidence type="ECO:0000259" key="1">
    <source>
        <dbReference type="PROSITE" id="PS50042"/>
    </source>
</evidence>
<feature type="domain" description="Cyclic nucleotide-binding" evidence="1">
    <location>
        <begin position="19"/>
        <end position="121"/>
    </location>
</feature>
<dbReference type="InterPro" id="IPR050397">
    <property type="entry name" value="Env_Response_Regulators"/>
</dbReference>
<dbReference type="Pfam" id="PF00027">
    <property type="entry name" value="cNMP_binding"/>
    <property type="match status" value="1"/>
</dbReference>
<dbReference type="GO" id="GO:0003700">
    <property type="term" value="F:DNA-binding transcription factor activity"/>
    <property type="evidence" value="ECO:0007669"/>
    <property type="project" value="TreeGrafter"/>
</dbReference>
<dbReference type="GO" id="GO:0005829">
    <property type="term" value="C:cytosol"/>
    <property type="evidence" value="ECO:0007669"/>
    <property type="project" value="TreeGrafter"/>
</dbReference>
<evidence type="ECO:0000313" key="3">
    <source>
        <dbReference type="Proteomes" id="UP000293433"/>
    </source>
</evidence>
<dbReference type="Proteomes" id="UP000293433">
    <property type="component" value="Unassembled WGS sequence"/>
</dbReference>
<comment type="caution">
    <text evidence="2">The sequence shown here is derived from an EMBL/GenBank/DDBJ whole genome shotgun (WGS) entry which is preliminary data.</text>
</comment>
<proteinExistence type="predicted"/>
<gene>
    <name evidence="2" type="ORF">EV685_2980</name>
</gene>
<name>A0A4Q7LGY0_9BURK</name>
<accession>A0A4Q7LGY0</accession>
<dbReference type="PANTHER" id="PTHR24567:SF74">
    <property type="entry name" value="HTH-TYPE TRANSCRIPTIONAL REGULATOR ARCR"/>
    <property type="match status" value="1"/>
</dbReference>
<dbReference type="OrthoDB" id="8900094at2"/>
<evidence type="ECO:0000313" key="2">
    <source>
        <dbReference type="EMBL" id="RZS53352.1"/>
    </source>
</evidence>
<dbReference type="SMART" id="SM00100">
    <property type="entry name" value="cNMP"/>
    <property type="match status" value="1"/>
</dbReference>
<reference evidence="2 3" key="1">
    <citation type="submission" date="2019-02" db="EMBL/GenBank/DDBJ databases">
        <title>Genomic Encyclopedia of Type Strains, Phase IV (KMG-IV): sequencing the most valuable type-strain genomes for metagenomic binning, comparative biology and taxonomic classification.</title>
        <authorList>
            <person name="Goeker M."/>
        </authorList>
    </citation>
    <scope>NUCLEOTIDE SEQUENCE [LARGE SCALE GENOMIC DNA]</scope>
    <source>
        <strain evidence="2 3">DSM 10617</strain>
    </source>
</reference>